<proteinExistence type="predicted"/>
<keyword evidence="3" id="KW-1185">Reference proteome</keyword>
<protein>
    <submittedName>
        <fullName evidence="1">Uncharacterized protein</fullName>
    </submittedName>
</protein>
<name>A0A0V1GRU6_9BILA</name>
<dbReference type="OrthoDB" id="5926159at2759"/>
<evidence type="ECO:0000313" key="2">
    <source>
        <dbReference type="EMBL" id="KRZ00933.1"/>
    </source>
</evidence>
<evidence type="ECO:0000313" key="3">
    <source>
        <dbReference type="Proteomes" id="UP000055024"/>
    </source>
</evidence>
<organism evidence="1 3">
    <name type="scientific">Trichinella zimbabwensis</name>
    <dbReference type="NCBI Taxonomy" id="268475"/>
    <lineage>
        <taxon>Eukaryota</taxon>
        <taxon>Metazoa</taxon>
        <taxon>Ecdysozoa</taxon>
        <taxon>Nematoda</taxon>
        <taxon>Enoplea</taxon>
        <taxon>Dorylaimia</taxon>
        <taxon>Trichinellida</taxon>
        <taxon>Trichinellidae</taxon>
        <taxon>Trichinella</taxon>
    </lineage>
</organism>
<gene>
    <name evidence="1" type="ORF">T11_17513</name>
    <name evidence="2" type="ORF">T11_6786</name>
</gene>
<reference evidence="1 3" key="1">
    <citation type="submission" date="2015-01" db="EMBL/GenBank/DDBJ databases">
        <title>Evolution of Trichinella species and genotypes.</title>
        <authorList>
            <person name="Korhonen P.K."/>
            <person name="Edoardo P."/>
            <person name="Giuseppe L.R."/>
            <person name="Gasser R.B."/>
        </authorList>
    </citation>
    <scope>NUCLEOTIDE SEQUENCE [LARGE SCALE GENOMIC DNA]</scope>
    <source>
        <strain evidence="1">ISS1029</strain>
    </source>
</reference>
<evidence type="ECO:0000313" key="1">
    <source>
        <dbReference type="EMBL" id="KRZ00925.1"/>
    </source>
</evidence>
<sequence length="83" mass="9489">MYAYTYAYPYVASVETNQWLTCPLKFICDLYDEPTSHSLASVNSDGTSFLFFRNVRTIVVFLPNRSSANGILKNVVVWKPKND</sequence>
<dbReference type="Proteomes" id="UP000055024">
    <property type="component" value="Unassembled WGS sequence"/>
</dbReference>
<dbReference type="AlphaFoldDB" id="A0A0V1GRU6"/>
<accession>A0A0V1GRU6</accession>
<dbReference type="EMBL" id="JYDP01000368">
    <property type="protein sequence ID" value="KRZ00925.1"/>
    <property type="molecule type" value="Genomic_DNA"/>
</dbReference>
<dbReference type="EMBL" id="JYDP01000367">
    <property type="protein sequence ID" value="KRZ00933.1"/>
    <property type="molecule type" value="Genomic_DNA"/>
</dbReference>
<comment type="caution">
    <text evidence="1">The sequence shown here is derived from an EMBL/GenBank/DDBJ whole genome shotgun (WGS) entry which is preliminary data.</text>
</comment>